<protein>
    <submittedName>
        <fullName evidence="4">Uncharacterized protein LOC108998051</fullName>
    </submittedName>
</protein>
<dbReference type="Gramene" id="Jr03_15870_p1">
    <property type="protein sequence ID" value="cds.Jr03_15870_p1"/>
    <property type="gene ID" value="Jr03_15870"/>
</dbReference>
<feature type="compositionally biased region" description="Pro residues" evidence="1">
    <location>
        <begin position="109"/>
        <end position="119"/>
    </location>
</feature>
<feature type="signal peptide" evidence="2">
    <location>
        <begin position="1"/>
        <end position="25"/>
    </location>
</feature>
<reference evidence="4" key="1">
    <citation type="submission" date="2025-08" db="UniProtKB">
        <authorList>
            <consortium name="RefSeq"/>
        </authorList>
    </citation>
    <scope>IDENTIFICATION</scope>
    <source>
        <tissue evidence="4">Leaves</tissue>
    </source>
</reference>
<dbReference type="OrthoDB" id="1938519at2759"/>
<dbReference type="STRING" id="51240.A0A2I4FEF0"/>
<keyword evidence="2" id="KW-0732">Signal</keyword>
<dbReference type="RefSeq" id="XP_018830023.1">
    <property type="nucleotide sequence ID" value="XM_018974478.1"/>
</dbReference>
<proteinExistence type="predicted"/>
<organism evidence="3 4">
    <name type="scientific">Juglans regia</name>
    <name type="common">English walnut</name>
    <dbReference type="NCBI Taxonomy" id="51240"/>
    <lineage>
        <taxon>Eukaryota</taxon>
        <taxon>Viridiplantae</taxon>
        <taxon>Streptophyta</taxon>
        <taxon>Embryophyta</taxon>
        <taxon>Tracheophyta</taxon>
        <taxon>Spermatophyta</taxon>
        <taxon>Magnoliopsida</taxon>
        <taxon>eudicotyledons</taxon>
        <taxon>Gunneridae</taxon>
        <taxon>Pentapetalae</taxon>
        <taxon>rosids</taxon>
        <taxon>fabids</taxon>
        <taxon>Fagales</taxon>
        <taxon>Juglandaceae</taxon>
        <taxon>Juglans</taxon>
    </lineage>
</organism>
<dbReference type="Proteomes" id="UP000235220">
    <property type="component" value="Chromosome 3"/>
</dbReference>
<accession>A0A2I4FEF0</accession>
<feature type="region of interest" description="Disordered" evidence="1">
    <location>
        <begin position="51"/>
        <end position="125"/>
    </location>
</feature>
<feature type="chain" id="PRO_5043433611" evidence="2">
    <location>
        <begin position="26"/>
        <end position="125"/>
    </location>
</feature>
<dbReference type="GeneID" id="108998051"/>
<sequence length="125" mass="13599">MKVSGLCVLFLVLGTDFLFLNFSSGIRTGSFIFPEMVFSQHAGGDAMPMTAASRLKDNNGHNSRSEKKHRQIGDVNMDDYHPIDPVPSSKASFKPGPIEHGTPLIMPHIPRPSRPPTPPENGGFA</sequence>
<dbReference type="PANTHER" id="PTHR37249">
    <property type="entry name" value="OS03G0206201 PROTEIN"/>
    <property type="match status" value="1"/>
</dbReference>
<dbReference type="PANTHER" id="PTHR37249:SF3">
    <property type="entry name" value="OS03G0206201 PROTEIN"/>
    <property type="match status" value="1"/>
</dbReference>
<evidence type="ECO:0000313" key="4">
    <source>
        <dbReference type="RefSeq" id="XP_018830023.1"/>
    </source>
</evidence>
<feature type="compositionally biased region" description="Basic and acidic residues" evidence="1">
    <location>
        <begin position="54"/>
        <end position="65"/>
    </location>
</feature>
<gene>
    <name evidence="4" type="primary">LOC108998051</name>
</gene>
<evidence type="ECO:0000256" key="2">
    <source>
        <dbReference type="SAM" id="SignalP"/>
    </source>
</evidence>
<name>A0A2I4FEF0_JUGRE</name>
<evidence type="ECO:0000313" key="3">
    <source>
        <dbReference type="Proteomes" id="UP000235220"/>
    </source>
</evidence>
<dbReference type="KEGG" id="jre:108998051"/>
<keyword evidence="3" id="KW-1185">Reference proteome</keyword>
<evidence type="ECO:0000256" key="1">
    <source>
        <dbReference type="SAM" id="MobiDB-lite"/>
    </source>
</evidence>
<dbReference type="AlphaFoldDB" id="A0A2I4FEF0"/>